<dbReference type="GO" id="GO:0043235">
    <property type="term" value="C:receptor complex"/>
    <property type="evidence" value="ECO:0007669"/>
    <property type="project" value="TreeGrafter"/>
</dbReference>
<keyword evidence="8" id="KW-0829">Tyrosine-protein kinase</keyword>
<feature type="domain" description="Protein kinase" evidence="14">
    <location>
        <begin position="295"/>
        <end position="620"/>
    </location>
</feature>
<dbReference type="GO" id="GO:0007169">
    <property type="term" value="P:cell surface receptor protein tyrosine kinase signaling pathway"/>
    <property type="evidence" value="ECO:0007669"/>
    <property type="project" value="TreeGrafter"/>
</dbReference>
<feature type="domain" description="Cadherin" evidence="15">
    <location>
        <begin position="43"/>
        <end position="110"/>
    </location>
</feature>
<keyword evidence="7 13" id="KW-0472">Membrane</keyword>
<dbReference type="AlphaFoldDB" id="A0A922M8C0"/>
<dbReference type="GO" id="GO:0005509">
    <property type="term" value="F:calcium ion binding"/>
    <property type="evidence" value="ECO:0007669"/>
    <property type="project" value="UniProtKB-UniRule"/>
</dbReference>
<evidence type="ECO:0008006" key="18">
    <source>
        <dbReference type="Google" id="ProtNLM"/>
    </source>
</evidence>
<dbReference type="Pfam" id="PF07714">
    <property type="entry name" value="PK_Tyr_Ser-Thr"/>
    <property type="match status" value="1"/>
</dbReference>
<keyword evidence="13" id="KW-0812">Transmembrane</keyword>
<keyword evidence="3" id="KW-0808">Transferase</keyword>
<dbReference type="InterPro" id="IPR002126">
    <property type="entry name" value="Cadherin-like_dom"/>
</dbReference>
<keyword evidence="6 11" id="KW-0067">ATP-binding</keyword>
<dbReference type="Gene3D" id="3.30.200.20">
    <property type="entry name" value="Phosphorylase Kinase, domain 1"/>
    <property type="match status" value="1"/>
</dbReference>
<evidence type="ECO:0000256" key="6">
    <source>
        <dbReference type="ARBA" id="ARBA00022840"/>
    </source>
</evidence>
<dbReference type="InterPro" id="IPR011009">
    <property type="entry name" value="Kinase-like_dom_sf"/>
</dbReference>
<dbReference type="SUPFAM" id="SSF49313">
    <property type="entry name" value="Cadherin-like"/>
    <property type="match status" value="1"/>
</dbReference>
<dbReference type="GO" id="GO:0005886">
    <property type="term" value="C:plasma membrane"/>
    <property type="evidence" value="ECO:0007669"/>
    <property type="project" value="TreeGrafter"/>
</dbReference>
<evidence type="ECO:0000256" key="13">
    <source>
        <dbReference type="SAM" id="Phobius"/>
    </source>
</evidence>
<dbReference type="CDD" id="cd11304">
    <property type="entry name" value="Cadherin_repeat"/>
    <property type="match status" value="1"/>
</dbReference>
<evidence type="ECO:0000256" key="12">
    <source>
        <dbReference type="SAM" id="MobiDB-lite"/>
    </source>
</evidence>
<feature type="transmembrane region" description="Helical" evidence="13">
    <location>
        <begin position="483"/>
        <end position="501"/>
    </location>
</feature>
<sequence>SSQGPPGFNLPAIMHVDRNWNVMPTEPIGSFVTKVYSESSLPVTFGLETTDPPAPFKIDPITGVVTVNDTLIDKENKTYSLWVTANDGSIPQRLEVYATISDKSGKRPKLPHPLNLNFPAYPSLPMQPKFTRTTQSTTKATHIYVTVPEVTTSLATLSPPNTPDDVPPGGMNIVQNDDGTTSTEAPNKNPTNNDVPLTMVPLVAIGALVVIVAVVILFVCKKNNAQKKESKKDDMSKDSSGIVLQDASLNMWDHPRAYSNRYESWDNNHLQLSEETSISKDYQPPDKWEFPRHKLRIFNIVGEGAFGQVWRAQALDIGGKKGEQTVAVKTLKENASEKEKIDLLQELLVMKNLDYHPNEPTLVIMEFVSLGKLQQFLRDSRAERHYGNTHGSQFLTSQDLTKFAFQVARGMDFLSLQGIIHRDLAARNVLITEDRVCKVADFGFARDVGDTHVYERKSDGRLPIRWMAPESLYDNIFSVKSDIWSFGILLWEIVTLGSTPYPGLSANDVMKKSLTSNKPAIKMRFLFVVALFAMVALCAGNTMKEASIRCSYQGQDCGECCSQYIPGPGRECHEKITVWGQPNKADKYAKCRCMCEAPSDIANFLNGFMTNGFSFSGKKK</sequence>
<feature type="compositionally biased region" description="Polar residues" evidence="12">
    <location>
        <begin position="173"/>
        <end position="193"/>
    </location>
</feature>
<evidence type="ECO:0000313" key="16">
    <source>
        <dbReference type="EMBL" id="KAH9631813.1"/>
    </source>
</evidence>
<dbReference type="PROSITE" id="PS00109">
    <property type="entry name" value="PROTEIN_KINASE_TYR"/>
    <property type="match status" value="1"/>
</dbReference>
<dbReference type="GO" id="GO:0005524">
    <property type="term" value="F:ATP binding"/>
    <property type="evidence" value="ECO:0007669"/>
    <property type="project" value="UniProtKB-UniRule"/>
</dbReference>
<dbReference type="InterPro" id="IPR020635">
    <property type="entry name" value="Tyr_kinase_cat_dom"/>
</dbReference>
<comment type="subcellular location">
    <subcellularLocation>
        <location evidence="2">Endomembrane system</location>
    </subcellularLocation>
    <subcellularLocation>
        <location evidence="1">Membrane</location>
        <topology evidence="1">Single-pass membrane protein</topology>
    </subcellularLocation>
</comment>
<evidence type="ECO:0000259" key="14">
    <source>
        <dbReference type="PROSITE" id="PS50011"/>
    </source>
</evidence>
<dbReference type="GO" id="GO:0050793">
    <property type="term" value="P:regulation of developmental process"/>
    <property type="evidence" value="ECO:0007669"/>
    <property type="project" value="UniProtKB-ARBA"/>
</dbReference>
<dbReference type="SMART" id="SM00219">
    <property type="entry name" value="TyrKc"/>
    <property type="match status" value="1"/>
</dbReference>
<dbReference type="InterPro" id="IPR017441">
    <property type="entry name" value="Protein_kinase_ATP_BS"/>
</dbReference>
<dbReference type="FunFam" id="1.10.510.10:FF:001512">
    <property type="entry name" value="Receptor tyrosine-protein kinase erbB-2"/>
    <property type="match status" value="1"/>
</dbReference>
<evidence type="ECO:0000256" key="11">
    <source>
        <dbReference type="PROSITE-ProRule" id="PRU10141"/>
    </source>
</evidence>
<dbReference type="GO" id="GO:0007156">
    <property type="term" value="P:homophilic cell adhesion via plasma membrane adhesion molecules"/>
    <property type="evidence" value="ECO:0007669"/>
    <property type="project" value="InterPro"/>
</dbReference>
<evidence type="ECO:0000256" key="3">
    <source>
        <dbReference type="ARBA" id="ARBA00022679"/>
    </source>
</evidence>
<dbReference type="PRINTS" id="PR00109">
    <property type="entry name" value="TYRKINASE"/>
</dbReference>
<dbReference type="GO" id="GO:0012505">
    <property type="term" value="C:endomembrane system"/>
    <property type="evidence" value="ECO:0007669"/>
    <property type="project" value="UniProtKB-SubCell"/>
</dbReference>
<comment type="catalytic activity">
    <reaction evidence="9">
        <text>L-tyrosyl-[protein] + ATP = O-phospho-L-tyrosyl-[protein] + ADP + H(+)</text>
        <dbReference type="Rhea" id="RHEA:10596"/>
        <dbReference type="Rhea" id="RHEA-COMP:10136"/>
        <dbReference type="Rhea" id="RHEA-COMP:20101"/>
        <dbReference type="ChEBI" id="CHEBI:15378"/>
        <dbReference type="ChEBI" id="CHEBI:30616"/>
        <dbReference type="ChEBI" id="CHEBI:46858"/>
        <dbReference type="ChEBI" id="CHEBI:61978"/>
        <dbReference type="ChEBI" id="CHEBI:456216"/>
        <dbReference type="EC" id="2.7.10.1"/>
    </reaction>
</comment>
<feature type="non-terminal residue" evidence="16">
    <location>
        <position position="1"/>
    </location>
</feature>
<feature type="transmembrane region" description="Helical" evidence="13">
    <location>
        <begin position="199"/>
        <end position="220"/>
    </location>
</feature>
<dbReference type="Gene3D" id="2.60.40.60">
    <property type="entry name" value="Cadherins"/>
    <property type="match status" value="1"/>
</dbReference>
<dbReference type="InterPro" id="IPR000719">
    <property type="entry name" value="Prot_kinase_dom"/>
</dbReference>
<dbReference type="GO" id="GO:0048468">
    <property type="term" value="P:cell development"/>
    <property type="evidence" value="ECO:0007669"/>
    <property type="project" value="UniProtKB-ARBA"/>
</dbReference>
<evidence type="ECO:0000256" key="5">
    <source>
        <dbReference type="ARBA" id="ARBA00022777"/>
    </source>
</evidence>
<keyword evidence="13" id="KW-1133">Transmembrane helix</keyword>
<dbReference type="GO" id="GO:0004714">
    <property type="term" value="F:transmembrane receptor protein tyrosine kinase activity"/>
    <property type="evidence" value="ECO:0007669"/>
    <property type="project" value="UniProtKB-EC"/>
</dbReference>
<evidence type="ECO:0000256" key="8">
    <source>
        <dbReference type="ARBA" id="ARBA00023137"/>
    </source>
</evidence>
<dbReference type="PROSITE" id="PS00107">
    <property type="entry name" value="PROTEIN_KINASE_ATP"/>
    <property type="match status" value="1"/>
</dbReference>
<dbReference type="CDD" id="cd00192">
    <property type="entry name" value="PTKc"/>
    <property type="match status" value="1"/>
</dbReference>
<evidence type="ECO:0000256" key="7">
    <source>
        <dbReference type="ARBA" id="ARBA00023136"/>
    </source>
</evidence>
<dbReference type="GO" id="GO:0051130">
    <property type="term" value="P:positive regulation of cellular component organization"/>
    <property type="evidence" value="ECO:0007669"/>
    <property type="project" value="UniProtKB-ARBA"/>
</dbReference>
<accession>A0A922M8C0</accession>
<protein>
    <recommendedName>
        <fullName evidence="18">Protein kinase domain-containing protein</fullName>
    </recommendedName>
</protein>
<dbReference type="PROSITE" id="PS50011">
    <property type="entry name" value="PROTEIN_KINASE_DOM"/>
    <property type="match status" value="1"/>
</dbReference>
<dbReference type="PANTHER" id="PTHR24416">
    <property type="entry name" value="TYROSINE-PROTEIN KINASE RECEPTOR"/>
    <property type="match status" value="1"/>
</dbReference>
<proteinExistence type="predicted"/>
<dbReference type="Proteomes" id="UP000814243">
    <property type="component" value="Unassembled WGS sequence"/>
</dbReference>
<evidence type="ECO:0000256" key="9">
    <source>
        <dbReference type="ARBA" id="ARBA00051243"/>
    </source>
</evidence>
<dbReference type="SUPFAM" id="SSF56112">
    <property type="entry name" value="Protein kinase-like (PK-like)"/>
    <property type="match status" value="1"/>
</dbReference>
<keyword evidence="5" id="KW-0418">Kinase</keyword>
<feature type="binding site" evidence="11">
    <location>
        <position position="329"/>
    </location>
    <ligand>
        <name>ATP</name>
        <dbReference type="ChEBI" id="CHEBI:30616"/>
    </ligand>
</feature>
<feature type="region of interest" description="Disordered" evidence="12">
    <location>
        <begin position="154"/>
        <end position="193"/>
    </location>
</feature>
<evidence type="ECO:0000256" key="4">
    <source>
        <dbReference type="ARBA" id="ARBA00022741"/>
    </source>
</evidence>
<evidence type="ECO:0000259" key="15">
    <source>
        <dbReference type="PROSITE" id="PS50268"/>
    </source>
</evidence>
<evidence type="ECO:0000256" key="2">
    <source>
        <dbReference type="ARBA" id="ARBA00004308"/>
    </source>
</evidence>
<feature type="transmembrane region" description="Helical" evidence="13">
    <location>
        <begin position="521"/>
        <end position="539"/>
    </location>
</feature>
<dbReference type="PROSITE" id="PS50268">
    <property type="entry name" value="CADHERIN_2"/>
    <property type="match status" value="1"/>
</dbReference>
<dbReference type="InterPro" id="IPR015919">
    <property type="entry name" value="Cadherin-like_sf"/>
</dbReference>
<dbReference type="InterPro" id="IPR008266">
    <property type="entry name" value="Tyr_kinase_AS"/>
</dbReference>
<dbReference type="InterPro" id="IPR050122">
    <property type="entry name" value="RTK"/>
</dbReference>
<evidence type="ECO:0000256" key="1">
    <source>
        <dbReference type="ARBA" id="ARBA00004167"/>
    </source>
</evidence>
<organism evidence="16 17">
    <name type="scientific">Spodoptera exigua</name>
    <name type="common">Beet armyworm</name>
    <name type="synonym">Noctua fulgens</name>
    <dbReference type="NCBI Taxonomy" id="7107"/>
    <lineage>
        <taxon>Eukaryota</taxon>
        <taxon>Metazoa</taxon>
        <taxon>Ecdysozoa</taxon>
        <taxon>Arthropoda</taxon>
        <taxon>Hexapoda</taxon>
        <taxon>Insecta</taxon>
        <taxon>Pterygota</taxon>
        <taxon>Neoptera</taxon>
        <taxon>Endopterygota</taxon>
        <taxon>Lepidoptera</taxon>
        <taxon>Glossata</taxon>
        <taxon>Ditrysia</taxon>
        <taxon>Noctuoidea</taxon>
        <taxon>Noctuidae</taxon>
        <taxon>Amphipyrinae</taxon>
        <taxon>Spodoptera</taxon>
    </lineage>
</organism>
<comment type="caution">
    <text evidence="16">The sequence shown here is derived from an EMBL/GenBank/DDBJ whole genome shotgun (WGS) entry which is preliminary data.</text>
</comment>
<dbReference type="Gene3D" id="1.10.510.10">
    <property type="entry name" value="Transferase(Phosphotransferase) domain 1"/>
    <property type="match status" value="1"/>
</dbReference>
<reference evidence="16" key="1">
    <citation type="journal article" date="2021" name="G3 (Bethesda)">
        <title>Genome and transcriptome analysis of the beet armyworm Spodoptera exigua reveals targets for pest control. .</title>
        <authorList>
            <person name="Simon S."/>
            <person name="Breeschoten T."/>
            <person name="Jansen H.J."/>
            <person name="Dirks R.P."/>
            <person name="Schranz M.E."/>
            <person name="Ros V.I.D."/>
        </authorList>
    </citation>
    <scope>NUCLEOTIDE SEQUENCE</scope>
    <source>
        <strain evidence="16">TB_SE_WUR_2020</strain>
    </source>
</reference>
<keyword evidence="10" id="KW-0106">Calcium</keyword>
<evidence type="ECO:0000256" key="10">
    <source>
        <dbReference type="PROSITE-ProRule" id="PRU00043"/>
    </source>
</evidence>
<name>A0A922M8C0_SPOEX</name>
<keyword evidence="4 11" id="KW-0547">Nucleotide-binding</keyword>
<dbReference type="InterPro" id="IPR001245">
    <property type="entry name" value="Ser-Thr/Tyr_kinase_cat_dom"/>
</dbReference>
<gene>
    <name evidence="16" type="ORF">HF086_011061</name>
</gene>
<evidence type="ECO:0000313" key="17">
    <source>
        <dbReference type="Proteomes" id="UP000814243"/>
    </source>
</evidence>
<dbReference type="PANTHER" id="PTHR24416:SF621">
    <property type="entry name" value="TYROSINE KINASE RECEPTOR CAD96CA"/>
    <property type="match status" value="1"/>
</dbReference>
<dbReference type="EMBL" id="JACEFF010000744">
    <property type="protein sequence ID" value="KAH9631813.1"/>
    <property type="molecule type" value="Genomic_DNA"/>
</dbReference>
<dbReference type="GO" id="GO:0030182">
    <property type="term" value="P:neuron differentiation"/>
    <property type="evidence" value="ECO:0007669"/>
    <property type="project" value="UniProtKB-ARBA"/>
</dbReference>